<dbReference type="VEuPathDB" id="VectorBase:LDEU006715"/>
<dbReference type="Gene3D" id="2.20.110.10">
    <property type="entry name" value="Histone H3 K4-specific methyltransferase SET7/9 N-terminal domain"/>
    <property type="match status" value="2"/>
</dbReference>
<keyword evidence="3" id="KW-0966">Cell projection</keyword>
<evidence type="ECO:0000256" key="2">
    <source>
        <dbReference type="ARBA" id="ARBA00022737"/>
    </source>
</evidence>
<keyword evidence="5" id="KW-1185">Reference proteome</keyword>
<proteinExistence type="predicted"/>
<comment type="caution">
    <text evidence="4">The sequence shown here is derived from an EMBL/GenBank/DDBJ whole genome shotgun (WGS) entry which is preliminary data.</text>
</comment>
<sequence length="176" mass="19758">MNTFNDLLDGCYEYSDGSLYCGEWNKLGEKHGVGVYSFPDGSRYEGRFEKGLPSGLGVMYFTGGDVYIGEFMQGWFNGKGVYQCENGSRFEGEFRGGVIWGKGLTTFSDGSNGEPKREGIHRNWIFKQFEESEELIEIVRNNALNLGFELTGNPPVFTAIQVDDNMQSEPDINHVD</sequence>
<dbReference type="GO" id="GO:0048678">
    <property type="term" value="P:response to axon injury"/>
    <property type="evidence" value="ECO:0007669"/>
    <property type="project" value="TreeGrafter"/>
</dbReference>
<dbReference type="EMBL" id="NCKV01003830">
    <property type="protein sequence ID" value="RWS25325.1"/>
    <property type="molecule type" value="Genomic_DNA"/>
</dbReference>
<dbReference type="SMART" id="SM00698">
    <property type="entry name" value="MORN"/>
    <property type="match status" value="4"/>
</dbReference>
<protein>
    <submittedName>
        <fullName evidence="4">MORN repeat-containing protein 4-like protein</fullName>
    </submittedName>
</protein>
<evidence type="ECO:0000256" key="3">
    <source>
        <dbReference type="ARBA" id="ARBA00023273"/>
    </source>
</evidence>
<dbReference type="STRING" id="299467.A0A443SD17"/>
<gene>
    <name evidence="4" type="ORF">B4U80_00662</name>
</gene>
<dbReference type="Pfam" id="PF02493">
    <property type="entry name" value="MORN"/>
    <property type="match status" value="4"/>
</dbReference>
<evidence type="ECO:0000313" key="5">
    <source>
        <dbReference type="Proteomes" id="UP000288716"/>
    </source>
</evidence>
<dbReference type="GO" id="GO:0042995">
    <property type="term" value="C:cell projection"/>
    <property type="evidence" value="ECO:0007669"/>
    <property type="project" value="UniProtKB-SubCell"/>
</dbReference>
<comment type="subcellular location">
    <subcellularLocation>
        <location evidence="1">Cell projection</location>
    </subcellularLocation>
</comment>
<dbReference type="InterPro" id="IPR003409">
    <property type="entry name" value="MORN"/>
</dbReference>
<evidence type="ECO:0000256" key="1">
    <source>
        <dbReference type="ARBA" id="ARBA00004316"/>
    </source>
</evidence>
<dbReference type="InterPro" id="IPR052315">
    <property type="entry name" value="MORN4"/>
</dbReference>
<dbReference type="PANTHER" id="PTHR46614">
    <property type="entry name" value="MORN REPEAT-CONTAINING PROTEIN 4"/>
    <property type="match status" value="1"/>
</dbReference>
<dbReference type="PANTHER" id="PTHR46614:SF1">
    <property type="entry name" value="MORN REPEAT-CONTAINING PROTEIN 4"/>
    <property type="match status" value="1"/>
</dbReference>
<dbReference type="AlphaFoldDB" id="A0A443SD17"/>
<evidence type="ECO:0000313" key="4">
    <source>
        <dbReference type="EMBL" id="RWS25325.1"/>
    </source>
</evidence>
<organism evidence="4 5">
    <name type="scientific">Leptotrombidium deliense</name>
    <dbReference type="NCBI Taxonomy" id="299467"/>
    <lineage>
        <taxon>Eukaryota</taxon>
        <taxon>Metazoa</taxon>
        <taxon>Ecdysozoa</taxon>
        <taxon>Arthropoda</taxon>
        <taxon>Chelicerata</taxon>
        <taxon>Arachnida</taxon>
        <taxon>Acari</taxon>
        <taxon>Acariformes</taxon>
        <taxon>Trombidiformes</taxon>
        <taxon>Prostigmata</taxon>
        <taxon>Anystina</taxon>
        <taxon>Parasitengona</taxon>
        <taxon>Trombiculoidea</taxon>
        <taxon>Trombiculidae</taxon>
        <taxon>Leptotrombidium</taxon>
    </lineage>
</organism>
<dbReference type="Proteomes" id="UP000288716">
    <property type="component" value="Unassembled WGS sequence"/>
</dbReference>
<dbReference type="OrthoDB" id="406044at2759"/>
<reference evidence="4 5" key="1">
    <citation type="journal article" date="2018" name="Gigascience">
        <title>Genomes of trombidid mites reveal novel predicted allergens and laterally-transferred genes associated with secondary metabolism.</title>
        <authorList>
            <person name="Dong X."/>
            <person name="Chaisiri K."/>
            <person name="Xia D."/>
            <person name="Armstrong S.D."/>
            <person name="Fang Y."/>
            <person name="Donnelly M.J."/>
            <person name="Kadowaki T."/>
            <person name="McGarry J.W."/>
            <person name="Darby A.C."/>
            <person name="Makepeace B.L."/>
        </authorList>
    </citation>
    <scope>NUCLEOTIDE SEQUENCE [LARGE SCALE GENOMIC DNA]</scope>
    <source>
        <strain evidence="4">UoL-UT</strain>
    </source>
</reference>
<keyword evidence="2" id="KW-0677">Repeat</keyword>
<dbReference type="SUPFAM" id="SSF82185">
    <property type="entry name" value="Histone H3 K4-specific methyltransferase SET7/9 N-terminal domain"/>
    <property type="match status" value="1"/>
</dbReference>
<accession>A0A443SD17</accession>
<name>A0A443SD17_9ACAR</name>